<keyword evidence="2" id="KW-1185">Reference proteome</keyword>
<dbReference type="AlphaFoldDB" id="A0A248JM39"/>
<sequence>MSLFEIHDLSRFPVVTTRPGTTRPGYAPQWEREMDALLERGLPFVIIMRDPPEGEAHEDRRQRGLWLKRNRDALAALCRAVITVEPNAVRRAAFKAQAAIAVKAFGVAMEVAATADEAANLATAALAA</sequence>
<dbReference type="RefSeq" id="WP_088870585.1">
    <property type="nucleotide sequence ID" value="NZ_CP022110.1"/>
</dbReference>
<dbReference type="Proteomes" id="UP000197153">
    <property type="component" value="Chromosome 1"/>
</dbReference>
<gene>
    <name evidence="1" type="ORF">Y958_01200</name>
</gene>
<dbReference type="KEGG" id="nao:Y958_01200"/>
<name>A0A248JM39_9PROT</name>
<reference evidence="1 2" key="1">
    <citation type="submission" date="2017-06" db="EMBL/GenBank/DDBJ databases">
        <title>Complete genome sequence of Nitrospirillum amazonense strain CBAmC, an endophytic nitrogen-fixing and plant growth-promoting bacterium, isolated from sugarcane.</title>
        <authorList>
            <person name="Schwab S."/>
            <person name="dos Santos Teixeira K.R."/>
            <person name="Simoes Araujo J.L."/>
            <person name="Soares Vidal M."/>
            <person name="Borges de Freitas H.R."/>
            <person name="Rivello Crivelaro A.L."/>
            <person name="Bueno de Camargo Nunes A."/>
            <person name="dos Santos C.M."/>
            <person name="Palmeira da Silva Rosa D."/>
            <person name="da Silva Padilha D."/>
            <person name="da Silva E."/>
            <person name="Araujo Terra L."/>
            <person name="Soares Mendes V."/>
            <person name="Farinelli L."/>
            <person name="Magalhaes Cruz L."/>
            <person name="Baldani J.I."/>
        </authorList>
    </citation>
    <scope>NUCLEOTIDE SEQUENCE [LARGE SCALE GENOMIC DNA]</scope>
    <source>
        <strain evidence="1 2">CBAmC</strain>
    </source>
</reference>
<organism evidence="1 2">
    <name type="scientific">Nitrospirillum viridazoti CBAmc</name>
    <dbReference type="NCBI Taxonomy" id="1441467"/>
    <lineage>
        <taxon>Bacteria</taxon>
        <taxon>Pseudomonadati</taxon>
        <taxon>Pseudomonadota</taxon>
        <taxon>Alphaproteobacteria</taxon>
        <taxon>Rhodospirillales</taxon>
        <taxon>Azospirillaceae</taxon>
        <taxon>Nitrospirillum</taxon>
        <taxon>Nitrospirillum viridazoti</taxon>
    </lineage>
</organism>
<evidence type="ECO:0000313" key="1">
    <source>
        <dbReference type="EMBL" id="ASG19591.1"/>
    </source>
</evidence>
<proteinExistence type="predicted"/>
<evidence type="ECO:0000313" key="2">
    <source>
        <dbReference type="Proteomes" id="UP000197153"/>
    </source>
</evidence>
<protein>
    <submittedName>
        <fullName evidence="1">Uncharacterized protein</fullName>
    </submittedName>
</protein>
<accession>A0A248JM39</accession>
<dbReference type="EMBL" id="CP022110">
    <property type="protein sequence ID" value="ASG19591.1"/>
    <property type="molecule type" value="Genomic_DNA"/>
</dbReference>